<proteinExistence type="predicted"/>
<name>A0ABP1BL66_9BRYO</name>
<dbReference type="SUPFAM" id="SSF57850">
    <property type="entry name" value="RING/U-box"/>
    <property type="match status" value="1"/>
</dbReference>
<feature type="domain" description="RING-type" evidence="6">
    <location>
        <begin position="123"/>
        <end position="163"/>
    </location>
</feature>
<evidence type="ECO:0000256" key="4">
    <source>
        <dbReference type="PROSITE-ProRule" id="PRU00175"/>
    </source>
</evidence>
<dbReference type="PANTHER" id="PTHR46537:SF3">
    <property type="entry name" value="E3 UBIQUITIN-PROTEIN LIGASE RING1A"/>
    <property type="match status" value="1"/>
</dbReference>
<dbReference type="Proteomes" id="UP001497522">
    <property type="component" value="Chromosome 5"/>
</dbReference>
<keyword evidence="2 4" id="KW-0863">Zinc-finger</keyword>
<organism evidence="7 8">
    <name type="scientific">Sphagnum jensenii</name>
    <dbReference type="NCBI Taxonomy" id="128206"/>
    <lineage>
        <taxon>Eukaryota</taxon>
        <taxon>Viridiplantae</taxon>
        <taxon>Streptophyta</taxon>
        <taxon>Embryophyta</taxon>
        <taxon>Bryophyta</taxon>
        <taxon>Sphagnophytina</taxon>
        <taxon>Sphagnopsida</taxon>
        <taxon>Sphagnales</taxon>
        <taxon>Sphagnaceae</taxon>
        <taxon>Sphagnum</taxon>
    </lineage>
</organism>
<feature type="compositionally biased region" description="Basic residues" evidence="5">
    <location>
        <begin position="251"/>
        <end position="261"/>
    </location>
</feature>
<dbReference type="CDD" id="cd16531">
    <property type="entry name" value="RING-HC_RING1-like"/>
    <property type="match status" value="1"/>
</dbReference>
<evidence type="ECO:0000256" key="1">
    <source>
        <dbReference type="ARBA" id="ARBA00022723"/>
    </source>
</evidence>
<evidence type="ECO:0000313" key="8">
    <source>
        <dbReference type="Proteomes" id="UP001497522"/>
    </source>
</evidence>
<dbReference type="Gene3D" id="3.10.20.90">
    <property type="entry name" value="Phosphatidylinositol 3-kinase Catalytic Subunit, Chain A, domain 1"/>
    <property type="match status" value="1"/>
</dbReference>
<feature type="compositionally biased region" description="Polar residues" evidence="5">
    <location>
        <begin position="317"/>
        <end position="327"/>
    </location>
</feature>
<evidence type="ECO:0000256" key="3">
    <source>
        <dbReference type="ARBA" id="ARBA00022833"/>
    </source>
</evidence>
<dbReference type="InterPro" id="IPR013083">
    <property type="entry name" value="Znf_RING/FYVE/PHD"/>
</dbReference>
<reference evidence="7" key="1">
    <citation type="submission" date="2024-03" db="EMBL/GenBank/DDBJ databases">
        <authorList>
            <consortium name="ELIXIR-Norway"/>
            <consortium name="Elixir Norway"/>
        </authorList>
    </citation>
    <scope>NUCLEOTIDE SEQUENCE</scope>
</reference>
<evidence type="ECO:0000256" key="2">
    <source>
        <dbReference type="ARBA" id="ARBA00022771"/>
    </source>
</evidence>
<feature type="region of interest" description="Disordered" evidence="5">
    <location>
        <begin position="351"/>
        <end position="371"/>
    </location>
</feature>
<evidence type="ECO:0000259" key="6">
    <source>
        <dbReference type="PROSITE" id="PS50089"/>
    </source>
</evidence>
<evidence type="ECO:0000256" key="5">
    <source>
        <dbReference type="SAM" id="MobiDB-lite"/>
    </source>
</evidence>
<dbReference type="EMBL" id="OZ023706">
    <property type="protein sequence ID" value="CAK9876383.1"/>
    <property type="molecule type" value="Genomic_DNA"/>
</dbReference>
<keyword evidence="1" id="KW-0479">Metal-binding</keyword>
<dbReference type="Gene3D" id="3.30.40.10">
    <property type="entry name" value="Zinc/RING finger domain, C3HC4 (zinc finger)"/>
    <property type="match status" value="1"/>
</dbReference>
<dbReference type="InterPro" id="IPR044592">
    <property type="entry name" value="RING1A/B"/>
</dbReference>
<sequence>MGPHSQPLPLHIVCSVIPGARMGRPARAGGSEPAGGASGGEAGLWGKEEERRLVAGRRQKKKENMRRKQKKQSDLKSGRPGGREGRDSRERKVGEKEKVFSAAMPAQGYMDLHLPDIRKEMQCPICLGILRKTRTVMECLHRFCRQCIDKSMRLGNNECPACRTHCASRRSLRDDPKFDNLVAALYPNVDQYEAEEMAEFGDQIHVNRQIQENIADTFKRQSAAITRRRTTAAAILRKAHGKFWNTQSRQVRGRGRGRGRGGGRGFRSEDESYGSGKAQSAMSGDETQSEPERKKWGFEGQISEHTTGEESNERPGSLSQHEMSTELTGREADYEDASLTTKREALKTWARAGARSHTRHGSITGAPGSNGKNRIMRPSLLGKDIVDALVAAARTQIEEEFVVHLSLQPLNDGMDDEDTLPSLRKPYLSCPPNMTIQHLCKFLTTQLLPTPEVELEILVESKSEQLTVPKPPPRLSKLSKGKAWVSRAESGKEVILLSSGHTLATVLCDFWDYCGDLELLYRRKS</sequence>
<feature type="region of interest" description="Disordered" evidence="5">
    <location>
        <begin position="244"/>
        <end position="338"/>
    </location>
</feature>
<dbReference type="PROSITE" id="PS00518">
    <property type="entry name" value="ZF_RING_1"/>
    <property type="match status" value="1"/>
</dbReference>
<feature type="compositionally biased region" description="Gly residues" evidence="5">
    <location>
        <begin position="32"/>
        <end position="43"/>
    </location>
</feature>
<dbReference type="PANTHER" id="PTHR46537">
    <property type="entry name" value="OS11G0578200 PROTEIN"/>
    <property type="match status" value="1"/>
</dbReference>
<feature type="region of interest" description="Disordered" evidence="5">
    <location>
        <begin position="24"/>
        <end position="97"/>
    </location>
</feature>
<feature type="compositionally biased region" description="Basic residues" evidence="5">
    <location>
        <begin position="54"/>
        <end position="70"/>
    </location>
</feature>
<protein>
    <recommendedName>
        <fullName evidence="6">RING-type domain-containing protein</fullName>
    </recommendedName>
</protein>
<gene>
    <name evidence="7" type="ORF">CSSPJE1EN2_LOCUS18580</name>
</gene>
<accession>A0ABP1BL66</accession>
<dbReference type="SMART" id="SM00184">
    <property type="entry name" value="RING"/>
    <property type="match status" value="1"/>
</dbReference>
<dbReference type="InterPro" id="IPR017907">
    <property type="entry name" value="Znf_RING_CS"/>
</dbReference>
<keyword evidence="3" id="KW-0862">Zinc</keyword>
<feature type="compositionally biased region" description="Polar residues" evidence="5">
    <location>
        <begin position="277"/>
        <end position="286"/>
    </location>
</feature>
<feature type="compositionally biased region" description="Basic and acidic residues" evidence="5">
    <location>
        <begin position="71"/>
        <end position="97"/>
    </location>
</feature>
<dbReference type="InterPro" id="IPR001841">
    <property type="entry name" value="Znf_RING"/>
</dbReference>
<dbReference type="Pfam" id="PF13923">
    <property type="entry name" value="zf-C3HC4_2"/>
    <property type="match status" value="1"/>
</dbReference>
<dbReference type="PROSITE" id="PS50089">
    <property type="entry name" value="ZF_RING_2"/>
    <property type="match status" value="1"/>
</dbReference>
<evidence type="ECO:0000313" key="7">
    <source>
        <dbReference type="EMBL" id="CAK9876383.1"/>
    </source>
</evidence>
<keyword evidence="8" id="KW-1185">Reference proteome</keyword>